<keyword evidence="3" id="KW-0238">DNA-binding</keyword>
<dbReference type="InterPro" id="IPR016032">
    <property type="entry name" value="Sig_transdc_resp-reg_C-effctor"/>
</dbReference>
<dbReference type="SMART" id="SM00448">
    <property type="entry name" value="REC"/>
    <property type="match status" value="1"/>
</dbReference>
<sequence length="213" mass="22206">MNALRVVVADDHPLFREGLRTLLADLGAEVVAEVGDGSAAVAAVGAHRPDVVLMDLRMPGLDGIEATSRISRDHPGTAVLVLTMSDDAASLQAALSAGARGYLLKEASKADVGRALDAVMRGEILIGSGAAPRLRTVTAGRTATTPFPQLTEREQELLELLARGLDNAAIARRLYLAEKTVRNRVSAVMAKLPAASRAEAIAIARDAGIGQAD</sequence>
<proteinExistence type="predicted"/>
<dbReference type="InterPro" id="IPR001789">
    <property type="entry name" value="Sig_transdc_resp-reg_receiver"/>
</dbReference>
<evidence type="ECO:0000259" key="7">
    <source>
        <dbReference type="PROSITE" id="PS50110"/>
    </source>
</evidence>
<comment type="caution">
    <text evidence="8">The sequence shown here is derived from an EMBL/GenBank/DDBJ whole genome shotgun (WGS) entry which is preliminary data.</text>
</comment>
<dbReference type="Gene3D" id="3.40.50.2300">
    <property type="match status" value="1"/>
</dbReference>
<evidence type="ECO:0000256" key="3">
    <source>
        <dbReference type="ARBA" id="ARBA00023125"/>
    </source>
</evidence>
<dbReference type="Proteomes" id="UP000722989">
    <property type="component" value="Unassembled WGS sequence"/>
</dbReference>
<dbReference type="PROSITE" id="PS50110">
    <property type="entry name" value="RESPONSE_REGULATORY"/>
    <property type="match status" value="1"/>
</dbReference>
<evidence type="ECO:0000313" key="9">
    <source>
        <dbReference type="Proteomes" id="UP000722989"/>
    </source>
</evidence>
<feature type="modified residue" description="4-aspartylphosphate" evidence="5">
    <location>
        <position position="55"/>
    </location>
</feature>
<dbReference type="RefSeq" id="WP_167926496.1">
    <property type="nucleotide sequence ID" value="NZ_JAATVY010000012.1"/>
</dbReference>
<organism evidence="8 9">
    <name type="scientific">Planosporangium thailandense</name>
    <dbReference type="NCBI Taxonomy" id="765197"/>
    <lineage>
        <taxon>Bacteria</taxon>
        <taxon>Bacillati</taxon>
        <taxon>Actinomycetota</taxon>
        <taxon>Actinomycetes</taxon>
        <taxon>Micromonosporales</taxon>
        <taxon>Micromonosporaceae</taxon>
        <taxon>Planosporangium</taxon>
    </lineage>
</organism>
<dbReference type="PANTHER" id="PTHR43214">
    <property type="entry name" value="TWO-COMPONENT RESPONSE REGULATOR"/>
    <property type="match status" value="1"/>
</dbReference>
<name>A0ABX0XZV6_9ACTN</name>
<protein>
    <submittedName>
        <fullName evidence="8">Response regulator transcription factor</fullName>
    </submittedName>
</protein>
<dbReference type="InterPro" id="IPR039420">
    <property type="entry name" value="WalR-like"/>
</dbReference>
<dbReference type="SMART" id="SM00421">
    <property type="entry name" value="HTH_LUXR"/>
    <property type="match status" value="1"/>
</dbReference>
<dbReference type="Pfam" id="PF00196">
    <property type="entry name" value="GerE"/>
    <property type="match status" value="1"/>
</dbReference>
<reference evidence="8 9" key="1">
    <citation type="submission" date="2020-03" db="EMBL/GenBank/DDBJ databases">
        <title>WGS of the type strain of Planosporangium spp.</title>
        <authorList>
            <person name="Thawai C."/>
        </authorList>
    </citation>
    <scope>NUCLEOTIDE SEQUENCE [LARGE SCALE GENOMIC DNA]</scope>
    <source>
        <strain evidence="8 9">TBRC 5610</strain>
    </source>
</reference>
<accession>A0ABX0XZV6</accession>
<evidence type="ECO:0000313" key="8">
    <source>
        <dbReference type="EMBL" id="NJC71593.1"/>
    </source>
</evidence>
<keyword evidence="2" id="KW-0805">Transcription regulation</keyword>
<evidence type="ECO:0000259" key="6">
    <source>
        <dbReference type="PROSITE" id="PS50043"/>
    </source>
</evidence>
<dbReference type="CDD" id="cd17535">
    <property type="entry name" value="REC_NarL-like"/>
    <property type="match status" value="1"/>
</dbReference>
<dbReference type="PROSITE" id="PS50043">
    <property type="entry name" value="HTH_LUXR_2"/>
    <property type="match status" value="1"/>
</dbReference>
<dbReference type="PANTHER" id="PTHR43214:SF24">
    <property type="entry name" value="TRANSCRIPTIONAL REGULATORY PROTEIN NARL-RELATED"/>
    <property type="match status" value="1"/>
</dbReference>
<gene>
    <name evidence="8" type="ORF">HC031_17975</name>
</gene>
<dbReference type="PRINTS" id="PR00038">
    <property type="entry name" value="HTHLUXR"/>
</dbReference>
<dbReference type="PROSITE" id="PS00622">
    <property type="entry name" value="HTH_LUXR_1"/>
    <property type="match status" value="1"/>
</dbReference>
<evidence type="ECO:0000256" key="4">
    <source>
        <dbReference type="ARBA" id="ARBA00023163"/>
    </source>
</evidence>
<dbReference type="SUPFAM" id="SSF46894">
    <property type="entry name" value="C-terminal effector domain of the bipartite response regulators"/>
    <property type="match status" value="1"/>
</dbReference>
<dbReference type="Pfam" id="PF00072">
    <property type="entry name" value="Response_reg"/>
    <property type="match status" value="1"/>
</dbReference>
<keyword evidence="4" id="KW-0804">Transcription</keyword>
<keyword evidence="1 5" id="KW-0597">Phosphoprotein</keyword>
<dbReference type="EMBL" id="JAATVY010000012">
    <property type="protein sequence ID" value="NJC71593.1"/>
    <property type="molecule type" value="Genomic_DNA"/>
</dbReference>
<evidence type="ECO:0000256" key="2">
    <source>
        <dbReference type="ARBA" id="ARBA00023015"/>
    </source>
</evidence>
<keyword evidence="9" id="KW-1185">Reference proteome</keyword>
<evidence type="ECO:0000256" key="5">
    <source>
        <dbReference type="PROSITE-ProRule" id="PRU00169"/>
    </source>
</evidence>
<dbReference type="InterPro" id="IPR011006">
    <property type="entry name" value="CheY-like_superfamily"/>
</dbReference>
<feature type="domain" description="Response regulatory" evidence="7">
    <location>
        <begin position="5"/>
        <end position="120"/>
    </location>
</feature>
<dbReference type="InterPro" id="IPR000792">
    <property type="entry name" value="Tscrpt_reg_LuxR_C"/>
</dbReference>
<evidence type="ECO:0000256" key="1">
    <source>
        <dbReference type="ARBA" id="ARBA00022553"/>
    </source>
</evidence>
<dbReference type="SUPFAM" id="SSF52172">
    <property type="entry name" value="CheY-like"/>
    <property type="match status" value="1"/>
</dbReference>
<feature type="domain" description="HTH luxR-type" evidence="6">
    <location>
        <begin position="143"/>
        <end position="208"/>
    </location>
</feature>
<dbReference type="InterPro" id="IPR058245">
    <property type="entry name" value="NreC/VraR/RcsB-like_REC"/>
</dbReference>